<evidence type="ECO:0000313" key="3">
    <source>
        <dbReference type="Proteomes" id="UP000724148"/>
    </source>
</evidence>
<dbReference type="Proteomes" id="UP000724148">
    <property type="component" value="Unassembled WGS sequence"/>
</dbReference>
<evidence type="ECO:0000256" key="1">
    <source>
        <dbReference type="SAM" id="Phobius"/>
    </source>
</evidence>
<sequence length="78" mass="8370">MSPQFQNHNRTNRILETLRSDFVVIGQNRVHGWQAWLSIGLAAGIFTGVVLVANRSGQLEPSVAAPPGFTAPANLTAT</sequence>
<dbReference type="EMBL" id="JACOZA010000025">
    <property type="protein sequence ID" value="MBI2096711.1"/>
    <property type="molecule type" value="Genomic_DNA"/>
</dbReference>
<keyword evidence="1" id="KW-0812">Transmembrane</keyword>
<accession>A0A931SB18</accession>
<reference evidence="2" key="1">
    <citation type="submission" date="2020-07" db="EMBL/GenBank/DDBJ databases">
        <title>Huge and variable diversity of episymbiotic CPR bacteria and DPANN archaea in groundwater ecosystems.</title>
        <authorList>
            <person name="He C.Y."/>
            <person name="Keren R."/>
            <person name="Whittaker M."/>
            <person name="Farag I.F."/>
            <person name="Doudna J."/>
            <person name="Cate J.H.D."/>
            <person name="Banfield J.F."/>
        </authorList>
    </citation>
    <scope>NUCLEOTIDE SEQUENCE</scope>
    <source>
        <strain evidence="2">NC_groundwater_193_Ag_S-0.1um_51_7</strain>
    </source>
</reference>
<comment type="caution">
    <text evidence="2">The sequence shown here is derived from an EMBL/GenBank/DDBJ whole genome shotgun (WGS) entry which is preliminary data.</text>
</comment>
<keyword evidence="1" id="KW-1133">Transmembrane helix</keyword>
<name>A0A931SB18_9BACT</name>
<dbReference type="AlphaFoldDB" id="A0A931SB18"/>
<organism evidence="2 3">
    <name type="scientific">Candidatus Sungiibacteriota bacterium</name>
    <dbReference type="NCBI Taxonomy" id="2750080"/>
    <lineage>
        <taxon>Bacteria</taxon>
        <taxon>Candidatus Sungiibacteriota</taxon>
    </lineage>
</organism>
<evidence type="ECO:0000313" key="2">
    <source>
        <dbReference type="EMBL" id="MBI2096711.1"/>
    </source>
</evidence>
<keyword evidence="1" id="KW-0472">Membrane</keyword>
<proteinExistence type="predicted"/>
<protein>
    <submittedName>
        <fullName evidence="2">Uncharacterized protein</fullName>
    </submittedName>
</protein>
<feature type="transmembrane region" description="Helical" evidence="1">
    <location>
        <begin position="33"/>
        <end position="53"/>
    </location>
</feature>
<feature type="non-terminal residue" evidence="2">
    <location>
        <position position="78"/>
    </location>
</feature>
<gene>
    <name evidence="2" type="ORF">HYT40_00945</name>
</gene>